<dbReference type="EMBL" id="JACHKT010000048">
    <property type="protein sequence ID" value="MBB6005517.1"/>
    <property type="molecule type" value="Genomic_DNA"/>
</dbReference>
<dbReference type="InterPro" id="IPR035952">
    <property type="entry name" value="Rhomboid-like_sf"/>
</dbReference>
<keyword evidence="6 7" id="KW-0472">Membrane</keyword>
<dbReference type="Gene3D" id="1.20.1540.10">
    <property type="entry name" value="Rhomboid-like"/>
    <property type="match status" value="1"/>
</dbReference>
<evidence type="ECO:0000313" key="11">
    <source>
        <dbReference type="Proteomes" id="UP000524404"/>
    </source>
</evidence>
<feature type="transmembrane region" description="Helical" evidence="7">
    <location>
        <begin position="114"/>
        <end position="133"/>
    </location>
</feature>
<feature type="transmembrane region" description="Helical" evidence="7">
    <location>
        <begin position="20"/>
        <end position="44"/>
    </location>
</feature>
<evidence type="ECO:0000313" key="10">
    <source>
        <dbReference type="EMBL" id="MBB6005517.1"/>
    </source>
</evidence>
<keyword evidence="10" id="KW-0645">Protease</keyword>
<feature type="domain" description="Peptidase S54 rhomboid" evidence="8">
    <location>
        <begin position="70"/>
        <end position="214"/>
    </location>
</feature>
<dbReference type="PANTHER" id="PTHR43731:SF14">
    <property type="entry name" value="PRESENILIN-ASSOCIATED RHOMBOID-LIKE PROTEIN, MITOCHONDRIAL"/>
    <property type="match status" value="1"/>
</dbReference>
<keyword evidence="11" id="KW-1185">Reference proteome</keyword>
<feature type="transmembrane region" description="Helical" evidence="7">
    <location>
        <begin position="56"/>
        <end position="79"/>
    </location>
</feature>
<evidence type="ECO:0000256" key="6">
    <source>
        <dbReference type="ARBA" id="ARBA00023136"/>
    </source>
</evidence>
<dbReference type="GO" id="GO:0016020">
    <property type="term" value="C:membrane"/>
    <property type="evidence" value="ECO:0007669"/>
    <property type="project" value="UniProtKB-SubCell"/>
</dbReference>
<reference evidence="10 11" key="1">
    <citation type="submission" date="2020-08" db="EMBL/GenBank/DDBJ databases">
        <title>Functional genomics of gut bacteria from endangered species of beetles.</title>
        <authorList>
            <person name="Carlos-Shanley C."/>
        </authorList>
    </citation>
    <scope>NUCLEOTIDE SEQUENCE [LARGE SCALE GENOMIC DNA]</scope>
    <source>
        <strain evidence="10 11">S00070</strain>
    </source>
</reference>
<evidence type="ECO:0000259" key="9">
    <source>
        <dbReference type="Pfam" id="PF20216"/>
    </source>
</evidence>
<evidence type="ECO:0000256" key="5">
    <source>
        <dbReference type="ARBA" id="ARBA00022989"/>
    </source>
</evidence>
<gene>
    <name evidence="10" type="ORF">HNP25_004191</name>
</gene>
<dbReference type="InterPro" id="IPR046483">
    <property type="entry name" value="DUF6576"/>
</dbReference>
<proteinExistence type="inferred from homology"/>
<dbReference type="Proteomes" id="UP000524404">
    <property type="component" value="Unassembled WGS sequence"/>
</dbReference>
<dbReference type="PANTHER" id="PTHR43731">
    <property type="entry name" value="RHOMBOID PROTEASE"/>
    <property type="match status" value="1"/>
</dbReference>
<evidence type="ECO:0000256" key="3">
    <source>
        <dbReference type="ARBA" id="ARBA00022692"/>
    </source>
</evidence>
<evidence type="ECO:0000256" key="1">
    <source>
        <dbReference type="ARBA" id="ARBA00004141"/>
    </source>
</evidence>
<evidence type="ECO:0000259" key="8">
    <source>
        <dbReference type="Pfam" id="PF01694"/>
    </source>
</evidence>
<protein>
    <submittedName>
        <fullName evidence="10">Membrane associated rhomboid family serine protease</fullName>
    </submittedName>
</protein>
<keyword evidence="5 7" id="KW-1133">Transmembrane helix</keyword>
<evidence type="ECO:0000256" key="7">
    <source>
        <dbReference type="SAM" id="Phobius"/>
    </source>
</evidence>
<comment type="similarity">
    <text evidence="2">Belongs to the peptidase S54 family.</text>
</comment>
<accession>A0A841EN38</accession>
<dbReference type="GO" id="GO:0006508">
    <property type="term" value="P:proteolysis"/>
    <property type="evidence" value="ECO:0007669"/>
    <property type="project" value="UniProtKB-KW"/>
</dbReference>
<evidence type="ECO:0000256" key="2">
    <source>
        <dbReference type="ARBA" id="ARBA00009045"/>
    </source>
</evidence>
<dbReference type="InterPro" id="IPR050925">
    <property type="entry name" value="Rhomboid_protease_S54"/>
</dbReference>
<sequence>MSGILDDFKDAFSKRNNGLIQLIWLNVAVYVVMLLVLISLTIFFKKAELFDNALSYLSLTPSLGVFMYRPWTILTYSFFHSVNPIAHLLPNMLMLYWFGAIIQEFLGSRRLINLYILGAIFGGVFALLTFNFIPYYQTGINTTIIGASGSVMAIMFAAATLAPDYTFFLFLIGPVRIKYIAFFFFLISLAGAIGVNAGGGIVHLGGALLGYLYVKQLQAGNDWGTPIDVTVDFFKRIINRTEKPKIKVAYRQKETSYNSTSVGVGVGYPDEDEVDAILDKISRSGYESLTKEEKQKLFKASQK</sequence>
<keyword evidence="4" id="KW-0378">Hydrolase</keyword>
<dbReference type="GO" id="GO:0004252">
    <property type="term" value="F:serine-type endopeptidase activity"/>
    <property type="evidence" value="ECO:0007669"/>
    <property type="project" value="InterPro"/>
</dbReference>
<feature type="domain" description="DUF6576" evidence="9">
    <location>
        <begin position="271"/>
        <end position="303"/>
    </location>
</feature>
<dbReference type="RefSeq" id="WP_184137411.1">
    <property type="nucleotide sequence ID" value="NZ_JACHKT010000048.1"/>
</dbReference>
<comment type="subcellular location">
    <subcellularLocation>
        <location evidence="1">Membrane</location>
        <topology evidence="1">Multi-pass membrane protein</topology>
    </subcellularLocation>
</comment>
<dbReference type="Pfam" id="PF20216">
    <property type="entry name" value="DUF6576"/>
    <property type="match status" value="1"/>
</dbReference>
<name>A0A841EN38_9BACT</name>
<organism evidence="10 11">
    <name type="scientific">Arcicella rosea</name>
    <dbReference type="NCBI Taxonomy" id="502909"/>
    <lineage>
        <taxon>Bacteria</taxon>
        <taxon>Pseudomonadati</taxon>
        <taxon>Bacteroidota</taxon>
        <taxon>Cytophagia</taxon>
        <taxon>Cytophagales</taxon>
        <taxon>Flectobacillaceae</taxon>
        <taxon>Arcicella</taxon>
    </lineage>
</organism>
<keyword evidence="3 7" id="KW-0812">Transmembrane</keyword>
<comment type="caution">
    <text evidence="10">The sequence shown here is derived from an EMBL/GenBank/DDBJ whole genome shotgun (WGS) entry which is preliminary data.</text>
</comment>
<dbReference type="InterPro" id="IPR022764">
    <property type="entry name" value="Peptidase_S54_rhomboid_dom"/>
</dbReference>
<dbReference type="SUPFAM" id="SSF144091">
    <property type="entry name" value="Rhomboid-like"/>
    <property type="match status" value="1"/>
</dbReference>
<dbReference type="AlphaFoldDB" id="A0A841EN38"/>
<dbReference type="Pfam" id="PF01694">
    <property type="entry name" value="Rhomboid"/>
    <property type="match status" value="1"/>
</dbReference>
<evidence type="ECO:0000256" key="4">
    <source>
        <dbReference type="ARBA" id="ARBA00022801"/>
    </source>
</evidence>
<feature type="transmembrane region" description="Helical" evidence="7">
    <location>
        <begin position="85"/>
        <end position="102"/>
    </location>
</feature>